<keyword evidence="2" id="KW-1185">Reference proteome</keyword>
<name>A0A5B7EU28_PORTR</name>
<proteinExistence type="predicted"/>
<dbReference type="AlphaFoldDB" id="A0A5B7EU28"/>
<organism evidence="1 2">
    <name type="scientific">Portunus trituberculatus</name>
    <name type="common">Swimming crab</name>
    <name type="synonym">Neptunus trituberculatus</name>
    <dbReference type="NCBI Taxonomy" id="210409"/>
    <lineage>
        <taxon>Eukaryota</taxon>
        <taxon>Metazoa</taxon>
        <taxon>Ecdysozoa</taxon>
        <taxon>Arthropoda</taxon>
        <taxon>Crustacea</taxon>
        <taxon>Multicrustacea</taxon>
        <taxon>Malacostraca</taxon>
        <taxon>Eumalacostraca</taxon>
        <taxon>Eucarida</taxon>
        <taxon>Decapoda</taxon>
        <taxon>Pleocyemata</taxon>
        <taxon>Brachyura</taxon>
        <taxon>Eubrachyura</taxon>
        <taxon>Portunoidea</taxon>
        <taxon>Portunidae</taxon>
        <taxon>Portuninae</taxon>
        <taxon>Portunus</taxon>
    </lineage>
</organism>
<evidence type="ECO:0000313" key="2">
    <source>
        <dbReference type="Proteomes" id="UP000324222"/>
    </source>
</evidence>
<gene>
    <name evidence="1" type="ORF">E2C01_031272</name>
</gene>
<reference evidence="1 2" key="1">
    <citation type="submission" date="2019-05" db="EMBL/GenBank/DDBJ databases">
        <title>Another draft genome of Portunus trituberculatus and its Hox gene families provides insights of decapod evolution.</title>
        <authorList>
            <person name="Jeong J.-H."/>
            <person name="Song I."/>
            <person name="Kim S."/>
            <person name="Choi T."/>
            <person name="Kim D."/>
            <person name="Ryu S."/>
            <person name="Kim W."/>
        </authorList>
    </citation>
    <scope>NUCLEOTIDE SEQUENCE [LARGE SCALE GENOMIC DNA]</scope>
    <source>
        <tissue evidence="1">Muscle</tissue>
    </source>
</reference>
<protein>
    <submittedName>
        <fullName evidence="1">Uncharacterized protein</fullName>
    </submittedName>
</protein>
<evidence type="ECO:0000313" key="1">
    <source>
        <dbReference type="EMBL" id="MPC37782.1"/>
    </source>
</evidence>
<comment type="caution">
    <text evidence="1">The sequence shown here is derived from an EMBL/GenBank/DDBJ whole genome shotgun (WGS) entry which is preliminary data.</text>
</comment>
<dbReference type="Proteomes" id="UP000324222">
    <property type="component" value="Unassembled WGS sequence"/>
</dbReference>
<sequence length="64" mass="7523">MREPVYEYDFPEPYLAKQKYFPLKRQFNTEQATVCESLPKVTTSKETLVRLLPLAHQTGRPHSL</sequence>
<accession>A0A5B7EU28</accession>
<dbReference type="EMBL" id="VSRR010003881">
    <property type="protein sequence ID" value="MPC37782.1"/>
    <property type="molecule type" value="Genomic_DNA"/>
</dbReference>